<reference evidence="4" key="1">
    <citation type="submission" date="2015-11" db="EMBL/GenBank/DDBJ databases">
        <title>De novo transcriptome assembly of four potential Pierce s Disease insect vectors from Arizona vineyards.</title>
        <authorList>
            <person name="Tassone E.E."/>
        </authorList>
    </citation>
    <scope>NUCLEOTIDE SEQUENCE</scope>
</reference>
<name>A0A1B6HBG8_9HEMI</name>
<evidence type="ECO:0000256" key="2">
    <source>
        <dbReference type="SAM" id="MobiDB-lite"/>
    </source>
</evidence>
<protein>
    <recommendedName>
        <fullName evidence="3">BESS domain-containing protein</fullName>
    </recommendedName>
</protein>
<feature type="compositionally biased region" description="Polar residues" evidence="2">
    <location>
        <begin position="50"/>
        <end position="62"/>
    </location>
</feature>
<proteinExistence type="predicted"/>
<dbReference type="AlphaFoldDB" id="A0A1B6HBG8"/>
<dbReference type="EMBL" id="GECU01035737">
    <property type="protein sequence ID" value="JAS71969.1"/>
    <property type="molecule type" value="Transcribed_RNA"/>
</dbReference>
<comment type="subcellular location">
    <subcellularLocation>
        <location evidence="1">Nucleus</location>
    </subcellularLocation>
</comment>
<feature type="domain" description="BESS" evidence="3">
    <location>
        <begin position="108"/>
        <end position="147"/>
    </location>
</feature>
<evidence type="ECO:0000313" key="4">
    <source>
        <dbReference type="EMBL" id="JAS71969.1"/>
    </source>
</evidence>
<evidence type="ECO:0000256" key="1">
    <source>
        <dbReference type="PROSITE-ProRule" id="PRU00371"/>
    </source>
</evidence>
<dbReference type="PROSITE" id="PS51031">
    <property type="entry name" value="BESS"/>
    <property type="match status" value="1"/>
</dbReference>
<dbReference type="GO" id="GO:0005634">
    <property type="term" value="C:nucleus"/>
    <property type="evidence" value="ECO:0007669"/>
    <property type="project" value="UniProtKB-SubCell"/>
</dbReference>
<dbReference type="GO" id="GO:0003677">
    <property type="term" value="F:DNA binding"/>
    <property type="evidence" value="ECO:0007669"/>
    <property type="project" value="InterPro"/>
</dbReference>
<evidence type="ECO:0000259" key="3">
    <source>
        <dbReference type="PROSITE" id="PS51031"/>
    </source>
</evidence>
<accession>A0A1B6HBG8</accession>
<feature type="non-terminal residue" evidence="4">
    <location>
        <position position="1"/>
    </location>
</feature>
<sequence length="154" mass="17466">PPNTTQSSTRDIEGSETQVEDSTQLEVECEVEQHNSQEMSPSTAPPQHFIETTSGSLSSKRTFQVTKEKNKILASKADQTVAEYFRTKKAKLLSNAETDTSYQQIDRQQAIKMFLLSLIPELEELSDSQIKLFKRHVLRLIDDISLSDQGRHQV</sequence>
<organism evidence="4">
    <name type="scientific">Homalodisca liturata</name>
    <dbReference type="NCBI Taxonomy" id="320908"/>
    <lineage>
        <taxon>Eukaryota</taxon>
        <taxon>Metazoa</taxon>
        <taxon>Ecdysozoa</taxon>
        <taxon>Arthropoda</taxon>
        <taxon>Hexapoda</taxon>
        <taxon>Insecta</taxon>
        <taxon>Pterygota</taxon>
        <taxon>Neoptera</taxon>
        <taxon>Paraneoptera</taxon>
        <taxon>Hemiptera</taxon>
        <taxon>Auchenorrhyncha</taxon>
        <taxon>Membracoidea</taxon>
        <taxon>Cicadellidae</taxon>
        <taxon>Cicadellinae</taxon>
        <taxon>Proconiini</taxon>
        <taxon>Homalodisca</taxon>
    </lineage>
</organism>
<gene>
    <name evidence="4" type="ORF">g.3881</name>
</gene>
<dbReference type="Pfam" id="PF02944">
    <property type="entry name" value="BESS"/>
    <property type="match status" value="1"/>
</dbReference>
<feature type="compositionally biased region" description="Polar residues" evidence="2">
    <location>
        <begin position="1"/>
        <end position="25"/>
    </location>
</feature>
<dbReference type="InterPro" id="IPR004210">
    <property type="entry name" value="BESS_motif"/>
</dbReference>
<feature type="region of interest" description="Disordered" evidence="2">
    <location>
        <begin position="1"/>
        <end position="62"/>
    </location>
</feature>
<keyword evidence="1" id="KW-0539">Nucleus</keyword>